<dbReference type="Gene3D" id="1.10.3720.10">
    <property type="entry name" value="MetI-like"/>
    <property type="match status" value="1"/>
</dbReference>
<evidence type="ECO:0000256" key="1">
    <source>
        <dbReference type="ARBA" id="ARBA00004651"/>
    </source>
</evidence>
<proteinExistence type="inferred from homology"/>
<feature type="transmembrane region" description="Helical" evidence="8">
    <location>
        <begin position="266"/>
        <end position="284"/>
    </location>
</feature>
<evidence type="ECO:0000313" key="11">
    <source>
        <dbReference type="Proteomes" id="UP000288361"/>
    </source>
</evidence>
<sequence length="337" mass="37832">MIRYLSSRLFVFIIAFFLLTVFTFSLNFFFPGDPVTNMTGVRTFSDYYPVISEIRGADKNIAFQYINYMQNLLSGNWGASLSSGDYVFEHTYQHLFASLELIVGALVLAVLIGVLSGIFAATQFRGPIDKGVISLAMAGYSIPVFWLAQLLILFFAVKLDWLPITGQINPLYGIAPQSGSILIDIVISDSDYKAAALQDALNHLILPVIILSIMPMMLLLRLMRNATQEMLQKPYVKAARARGLNEFQVLIKHAVPNATQSVLQQVPLIFSLLLSNSIVIESIFNWPGIGNWLVRAIFERDFPVIQACVLIIALTILLFNLVVDLYRGWRFPIVRQE</sequence>
<dbReference type="PANTHER" id="PTHR43163:SF6">
    <property type="entry name" value="DIPEPTIDE TRANSPORT SYSTEM PERMEASE PROTEIN DPPB-RELATED"/>
    <property type="match status" value="1"/>
</dbReference>
<keyword evidence="2 8" id="KW-0813">Transport</keyword>
<feature type="domain" description="ABC transmembrane type-1" evidence="9">
    <location>
        <begin position="95"/>
        <end position="323"/>
    </location>
</feature>
<feature type="transmembrane region" description="Helical" evidence="8">
    <location>
        <begin position="132"/>
        <end position="157"/>
    </location>
</feature>
<keyword evidence="4 8" id="KW-0812">Transmembrane</keyword>
<dbReference type="GO" id="GO:0005886">
    <property type="term" value="C:plasma membrane"/>
    <property type="evidence" value="ECO:0007669"/>
    <property type="project" value="UniProtKB-SubCell"/>
</dbReference>
<dbReference type="GO" id="GO:0071916">
    <property type="term" value="F:dipeptide transmembrane transporter activity"/>
    <property type="evidence" value="ECO:0007669"/>
    <property type="project" value="TreeGrafter"/>
</dbReference>
<dbReference type="RefSeq" id="WP_126751203.1">
    <property type="nucleotide sequence ID" value="NZ_JBHUMT010000016.1"/>
</dbReference>
<dbReference type="Proteomes" id="UP000288361">
    <property type="component" value="Unassembled WGS sequence"/>
</dbReference>
<evidence type="ECO:0000256" key="6">
    <source>
        <dbReference type="ARBA" id="ARBA00023136"/>
    </source>
</evidence>
<dbReference type="PANTHER" id="PTHR43163">
    <property type="entry name" value="DIPEPTIDE TRANSPORT SYSTEM PERMEASE PROTEIN DPPB-RELATED"/>
    <property type="match status" value="1"/>
</dbReference>
<evidence type="ECO:0000256" key="5">
    <source>
        <dbReference type="ARBA" id="ARBA00022989"/>
    </source>
</evidence>
<feature type="transmembrane region" description="Helical" evidence="8">
    <location>
        <begin position="304"/>
        <end position="326"/>
    </location>
</feature>
<evidence type="ECO:0000256" key="3">
    <source>
        <dbReference type="ARBA" id="ARBA00022475"/>
    </source>
</evidence>
<dbReference type="AlphaFoldDB" id="A0A432YW32"/>
<keyword evidence="6 8" id="KW-0472">Membrane</keyword>
<comment type="similarity">
    <text evidence="7">Belongs to the binding-protein-dependent transport system permease family. OppBC subfamily.</text>
</comment>
<keyword evidence="3" id="KW-1003">Cell membrane</keyword>
<evidence type="ECO:0000256" key="7">
    <source>
        <dbReference type="ARBA" id="ARBA00024202"/>
    </source>
</evidence>
<comment type="subcellular location">
    <subcellularLocation>
        <location evidence="1 8">Cell membrane</location>
        <topology evidence="1 8">Multi-pass membrane protein</topology>
    </subcellularLocation>
</comment>
<feature type="transmembrane region" description="Helical" evidence="8">
    <location>
        <begin position="204"/>
        <end position="223"/>
    </location>
</feature>
<organism evidence="10 11">
    <name type="scientific">Idiomarina piscisalsi</name>
    <dbReference type="NCBI Taxonomy" id="1096243"/>
    <lineage>
        <taxon>Bacteria</taxon>
        <taxon>Pseudomonadati</taxon>
        <taxon>Pseudomonadota</taxon>
        <taxon>Gammaproteobacteria</taxon>
        <taxon>Alteromonadales</taxon>
        <taxon>Idiomarinaceae</taxon>
        <taxon>Idiomarina</taxon>
    </lineage>
</organism>
<dbReference type="EMBL" id="PIQA01000001">
    <property type="protein sequence ID" value="RUO67533.1"/>
    <property type="molecule type" value="Genomic_DNA"/>
</dbReference>
<dbReference type="Pfam" id="PF19300">
    <property type="entry name" value="BPD_transp_1_N"/>
    <property type="match status" value="1"/>
</dbReference>
<comment type="caution">
    <text evidence="10">The sequence shown here is derived from an EMBL/GenBank/DDBJ whole genome shotgun (WGS) entry which is preliminary data.</text>
</comment>
<evidence type="ECO:0000256" key="8">
    <source>
        <dbReference type="RuleBase" id="RU363032"/>
    </source>
</evidence>
<name>A0A432YW32_9GAMM</name>
<evidence type="ECO:0000256" key="2">
    <source>
        <dbReference type="ARBA" id="ARBA00022448"/>
    </source>
</evidence>
<evidence type="ECO:0000256" key="4">
    <source>
        <dbReference type="ARBA" id="ARBA00022692"/>
    </source>
</evidence>
<keyword evidence="5 8" id="KW-1133">Transmembrane helix</keyword>
<reference evidence="10 11" key="1">
    <citation type="journal article" date="2011" name="Front. Microbiol.">
        <title>Genomic signatures of strain selection and enhancement in Bacillus atrophaeus var. globigii, a historical biowarfare simulant.</title>
        <authorList>
            <person name="Gibbons H.S."/>
            <person name="Broomall S.M."/>
            <person name="McNew L.A."/>
            <person name="Daligault H."/>
            <person name="Chapman C."/>
            <person name="Bruce D."/>
            <person name="Karavis M."/>
            <person name="Krepps M."/>
            <person name="McGregor P.A."/>
            <person name="Hong C."/>
            <person name="Park K.H."/>
            <person name="Akmal A."/>
            <person name="Feldman A."/>
            <person name="Lin J.S."/>
            <person name="Chang W.E."/>
            <person name="Higgs B.W."/>
            <person name="Demirev P."/>
            <person name="Lindquist J."/>
            <person name="Liem A."/>
            <person name="Fochler E."/>
            <person name="Read T.D."/>
            <person name="Tapia R."/>
            <person name="Johnson S."/>
            <person name="Bishop-Lilly K.A."/>
            <person name="Detter C."/>
            <person name="Han C."/>
            <person name="Sozhamannan S."/>
            <person name="Rosenzweig C.N."/>
            <person name="Skowronski E.W."/>
        </authorList>
    </citation>
    <scope>NUCLEOTIDE SEQUENCE [LARGE SCALE GENOMIC DNA]</scope>
    <source>
        <strain evidence="10 11">TPS4-2</strain>
    </source>
</reference>
<dbReference type="Pfam" id="PF00528">
    <property type="entry name" value="BPD_transp_1"/>
    <property type="match status" value="1"/>
</dbReference>
<gene>
    <name evidence="10" type="ORF">CWI73_01300</name>
</gene>
<protein>
    <submittedName>
        <fullName evidence="10">ABC transporter permease</fullName>
    </submittedName>
</protein>
<evidence type="ECO:0000313" key="10">
    <source>
        <dbReference type="EMBL" id="RUO67533.1"/>
    </source>
</evidence>
<evidence type="ECO:0000259" key="9">
    <source>
        <dbReference type="PROSITE" id="PS50928"/>
    </source>
</evidence>
<dbReference type="CDD" id="cd06261">
    <property type="entry name" value="TM_PBP2"/>
    <property type="match status" value="1"/>
</dbReference>
<dbReference type="SUPFAM" id="SSF161098">
    <property type="entry name" value="MetI-like"/>
    <property type="match status" value="1"/>
</dbReference>
<dbReference type="InterPro" id="IPR045621">
    <property type="entry name" value="BPD_transp_1_N"/>
</dbReference>
<feature type="transmembrane region" description="Helical" evidence="8">
    <location>
        <begin position="95"/>
        <end position="120"/>
    </location>
</feature>
<dbReference type="InterPro" id="IPR035906">
    <property type="entry name" value="MetI-like_sf"/>
</dbReference>
<feature type="transmembrane region" description="Helical" evidence="8">
    <location>
        <begin position="9"/>
        <end position="30"/>
    </location>
</feature>
<dbReference type="InterPro" id="IPR000515">
    <property type="entry name" value="MetI-like"/>
</dbReference>
<accession>A0A432YW32</accession>
<dbReference type="PROSITE" id="PS50928">
    <property type="entry name" value="ABC_TM1"/>
    <property type="match status" value="1"/>
</dbReference>